<keyword evidence="2 3" id="KW-0378">Hydrolase</keyword>
<feature type="domain" description="AB hydrolase-1" evidence="4">
    <location>
        <begin position="67"/>
        <end position="321"/>
    </location>
</feature>
<dbReference type="NCBIfam" id="TIGR01250">
    <property type="entry name" value="pro_imino_pep_2"/>
    <property type="match status" value="1"/>
</dbReference>
<proteinExistence type="inferred from homology"/>
<dbReference type="Pfam" id="PF00561">
    <property type="entry name" value="Abhydrolase_1"/>
    <property type="match status" value="1"/>
</dbReference>
<evidence type="ECO:0000313" key="6">
    <source>
        <dbReference type="Proteomes" id="UP000640426"/>
    </source>
</evidence>
<protein>
    <submittedName>
        <fullName evidence="5">Proline iminopeptidase-family hydrolase</fullName>
    </submittedName>
</protein>
<organism evidence="5 6">
    <name type="scientific">Sphingomonas mollis</name>
    <dbReference type="NCBI Taxonomy" id="2795726"/>
    <lineage>
        <taxon>Bacteria</taxon>
        <taxon>Pseudomonadati</taxon>
        <taxon>Pseudomonadota</taxon>
        <taxon>Alphaproteobacteria</taxon>
        <taxon>Sphingomonadales</taxon>
        <taxon>Sphingomonadaceae</taxon>
        <taxon>Sphingomonas</taxon>
    </lineage>
</organism>
<comment type="caution">
    <text evidence="5">The sequence shown here is derived from an EMBL/GenBank/DDBJ whole genome shotgun (WGS) entry which is preliminary data.</text>
</comment>
<keyword evidence="6" id="KW-1185">Reference proteome</keyword>
<dbReference type="Gene3D" id="3.40.50.1820">
    <property type="entry name" value="alpha/beta hydrolase"/>
    <property type="match status" value="1"/>
</dbReference>
<dbReference type="PANTHER" id="PTHR43798:SF33">
    <property type="entry name" value="HYDROLASE, PUTATIVE (AFU_ORTHOLOGUE AFUA_2G14860)-RELATED"/>
    <property type="match status" value="1"/>
</dbReference>
<evidence type="ECO:0000259" key="4">
    <source>
        <dbReference type="Pfam" id="PF00561"/>
    </source>
</evidence>
<dbReference type="SUPFAM" id="SSF53474">
    <property type="entry name" value="alpha/beta-Hydrolases"/>
    <property type="match status" value="1"/>
</dbReference>
<dbReference type="Proteomes" id="UP000640426">
    <property type="component" value="Unassembled WGS sequence"/>
</dbReference>
<gene>
    <name evidence="5" type="ORF">JAO74_12440</name>
</gene>
<dbReference type="InterPro" id="IPR002410">
    <property type="entry name" value="Peptidase_S33"/>
</dbReference>
<comment type="similarity">
    <text evidence="1 3">Belongs to the peptidase S33 family.</text>
</comment>
<dbReference type="PRINTS" id="PR00793">
    <property type="entry name" value="PROAMNOPTASE"/>
</dbReference>
<dbReference type="InterPro" id="IPR050266">
    <property type="entry name" value="AB_hydrolase_sf"/>
</dbReference>
<evidence type="ECO:0000256" key="3">
    <source>
        <dbReference type="PIRNR" id="PIRNR005539"/>
    </source>
</evidence>
<dbReference type="PROSITE" id="PS51318">
    <property type="entry name" value="TAT"/>
    <property type="match status" value="1"/>
</dbReference>
<sequence length="342" mass="36584">MTAALDRRTLLVGIGASIGSGVVAGLAAPALARFDRFPAPTRELMVPVSGGRVYVRINGDLAGPRAPVVFVHGGPGGTHDGYLEALTLADPRQGPPRAVILYDQLDSGRSDRPNDPANWTVARFTDELEAIRTALGVPRWHVCGHSWGGTVALEYGARRPAALAGLVLASPLISTRSWIADADILRTRLPDTVQKTLTACDSPTPPPTAACTAATDAFYRQFNGREPPSPAVLAARQSRQGGGFNPQLYRTMWGASEFVATGTLKEYDGEPLLARLDGPRTLFIVGQYDEARPDTAEAFATRVPGAEFAVVPGASHHLFGDRSDETLGLLRPWLLRHDPRKA</sequence>
<dbReference type="PANTHER" id="PTHR43798">
    <property type="entry name" value="MONOACYLGLYCEROL LIPASE"/>
    <property type="match status" value="1"/>
</dbReference>
<dbReference type="RefSeq" id="WP_199038373.1">
    <property type="nucleotide sequence ID" value="NZ_JAELXS010000006.1"/>
</dbReference>
<evidence type="ECO:0000256" key="2">
    <source>
        <dbReference type="ARBA" id="ARBA00022801"/>
    </source>
</evidence>
<dbReference type="InterPro" id="IPR000073">
    <property type="entry name" value="AB_hydrolase_1"/>
</dbReference>
<name>A0ABS0XS73_9SPHN</name>
<evidence type="ECO:0000313" key="5">
    <source>
        <dbReference type="EMBL" id="MBJ6122600.1"/>
    </source>
</evidence>
<dbReference type="EMBL" id="JAELXS010000006">
    <property type="protein sequence ID" value="MBJ6122600.1"/>
    <property type="molecule type" value="Genomic_DNA"/>
</dbReference>
<dbReference type="InterPro" id="IPR029058">
    <property type="entry name" value="AB_hydrolase_fold"/>
</dbReference>
<evidence type="ECO:0000256" key="1">
    <source>
        <dbReference type="ARBA" id="ARBA00010088"/>
    </source>
</evidence>
<reference evidence="6" key="1">
    <citation type="submission" date="2020-12" db="EMBL/GenBank/DDBJ databases">
        <title>Hymenobacter sp.</title>
        <authorList>
            <person name="Kim M.K."/>
        </authorList>
    </citation>
    <scope>NUCLEOTIDE SEQUENCE [LARGE SCALE GENOMIC DNA]</scope>
    <source>
        <strain evidence="6">BT553</strain>
    </source>
</reference>
<accession>A0ABS0XS73</accession>
<dbReference type="GO" id="GO:0016787">
    <property type="term" value="F:hydrolase activity"/>
    <property type="evidence" value="ECO:0007669"/>
    <property type="project" value="UniProtKB-KW"/>
</dbReference>
<dbReference type="InterPro" id="IPR005945">
    <property type="entry name" value="Pro_imino_pep"/>
</dbReference>
<dbReference type="PIRSF" id="PIRSF005539">
    <property type="entry name" value="Pept_S33_TRI_F1"/>
    <property type="match status" value="1"/>
</dbReference>
<dbReference type="InterPro" id="IPR006311">
    <property type="entry name" value="TAT_signal"/>
</dbReference>